<dbReference type="Proteomes" id="UP000054770">
    <property type="component" value="Unassembled WGS sequence"/>
</dbReference>
<reference evidence="1" key="1">
    <citation type="submission" date="2016-01" db="EMBL/GenBank/DDBJ databases">
        <authorList>
            <person name="Peeters C."/>
        </authorList>
    </citation>
    <scope>NUCLEOTIDE SEQUENCE [LARGE SCALE GENOMIC DNA]</scope>
    <source>
        <strain evidence="1">LMG 22940</strain>
    </source>
</reference>
<dbReference type="Pfam" id="PF06980">
    <property type="entry name" value="DUF1302"/>
    <property type="match status" value="1"/>
</dbReference>
<gene>
    <name evidence="1" type="ORF">AWB68_00846</name>
</gene>
<comment type="caution">
    <text evidence="1">The sequence shown here is derived from an EMBL/GenBank/DDBJ whole genome shotgun (WGS) entry which is preliminary data.</text>
</comment>
<keyword evidence="2" id="KW-1185">Reference proteome</keyword>
<evidence type="ECO:0000313" key="1">
    <source>
        <dbReference type="EMBL" id="SAL21766.1"/>
    </source>
</evidence>
<proteinExistence type="predicted"/>
<evidence type="ECO:0000313" key="2">
    <source>
        <dbReference type="Proteomes" id="UP000054770"/>
    </source>
</evidence>
<evidence type="ECO:0008006" key="3">
    <source>
        <dbReference type="Google" id="ProtNLM"/>
    </source>
</evidence>
<accession>A0A158FPL4</accession>
<sequence length="587" mass="62793">MVCAGPEETLAGRLKGTIVLSAVVMAALPTGAWAFSFNMPSDWQVSWDNTLTYNIGVRANNVDPLIGNNPNNDESDYKFSHAGNVVTNRAALLSELNVTYQDHVGFRISGSIWKDFAYGGGDVSNPGIYAPAGGGLPPITYHSINSYPGGKYSSYTSRYYVQGEQLLDAFAFYNFDVAGKSVSLKVGQFTEYWGNALFFPLEGISYSQGAIDAIALAASPGAEVQQLFLPRPQVSLTAHLTPEISLSGQYAFVFNANRLPEGGTFLAPADFLFKGPSNFFAGAVPSALLGLPPGGFVPVNVPAGPNNTPRNLDNNFGLKLGWTPSFLNGGMGFYYRRFDEAQPWAPLLDFGAGGIPTDYHLSYNRGVQLFGYSLDTTIGNVGTGFEASFRKNTALNSSPNPMVPSEPEGAKGNTLNLIANAIFPLSRSALWNTGTLTAELAYTRLLSVTANQALYNGGGYAGCSTGSKWDGCSTRNYVAASILFQPQWLQVFPGVDLSMPISDVFGIYGNNSQVGTAPNGQGTNSYSIGLQATIRQKTTVALAYNGYHAHANRISYTPSGLPFYSSGNGLYGNNDRNWVSLTLQSSF</sequence>
<protein>
    <recommendedName>
        <fullName evidence="3">DUF1302 domain-containing protein</fullName>
    </recommendedName>
</protein>
<dbReference type="RefSeq" id="WP_087643100.1">
    <property type="nucleotide sequence ID" value="NZ_FCON02000006.1"/>
</dbReference>
<dbReference type="AlphaFoldDB" id="A0A158FPL4"/>
<dbReference type="EMBL" id="FCON02000006">
    <property type="protein sequence ID" value="SAL21766.1"/>
    <property type="molecule type" value="Genomic_DNA"/>
</dbReference>
<name>A0A158FPL4_9BURK</name>
<dbReference type="InterPro" id="IPR010727">
    <property type="entry name" value="DUF1302"/>
</dbReference>
<organism evidence="1 2">
    <name type="scientific">Caballeronia choica</name>
    <dbReference type="NCBI Taxonomy" id="326476"/>
    <lineage>
        <taxon>Bacteria</taxon>
        <taxon>Pseudomonadati</taxon>
        <taxon>Pseudomonadota</taxon>
        <taxon>Betaproteobacteria</taxon>
        <taxon>Burkholderiales</taxon>
        <taxon>Burkholderiaceae</taxon>
        <taxon>Caballeronia</taxon>
    </lineage>
</organism>
<dbReference type="OrthoDB" id="8932625at2"/>